<dbReference type="EMBL" id="JAGTUF010000007">
    <property type="protein sequence ID" value="MBR9972012.1"/>
    <property type="molecule type" value="Genomic_DNA"/>
</dbReference>
<accession>A0ABS5ICW9</accession>
<keyword evidence="4" id="KW-1185">Reference proteome</keyword>
<reference evidence="3 4" key="1">
    <citation type="submission" date="2021-04" db="EMBL/GenBank/DDBJ databases">
        <title>Magnetospirillum sulfuroxidans sp. nov., a facultative chemolithoautotrophic sulfur-oxidizing alphaproteobacterium isolated from freshwater sediment and proposals for Paramagetospirillum gen. nov., and Magnetospirillaceae fam. nov.</title>
        <authorList>
            <person name="Koziaeva V."/>
            <person name="Geelhoed J.S."/>
            <person name="Sorokin D.Y."/>
            <person name="Grouzdev D.S."/>
        </authorList>
    </citation>
    <scope>NUCLEOTIDE SEQUENCE [LARGE SCALE GENOMIC DNA]</scope>
    <source>
        <strain evidence="3 4">J10</strain>
    </source>
</reference>
<feature type="signal peptide" evidence="2">
    <location>
        <begin position="1"/>
        <end position="20"/>
    </location>
</feature>
<evidence type="ECO:0000313" key="4">
    <source>
        <dbReference type="Proteomes" id="UP000680714"/>
    </source>
</evidence>
<gene>
    <name evidence="3" type="ORF">KEC16_09815</name>
</gene>
<evidence type="ECO:0000313" key="3">
    <source>
        <dbReference type="EMBL" id="MBR9972012.1"/>
    </source>
</evidence>
<protein>
    <submittedName>
        <fullName evidence="3">Uncharacterized protein</fullName>
    </submittedName>
</protein>
<proteinExistence type="predicted"/>
<feature type="compositionally biased region" description="Low complexity" evidence="1">
    <location>
        <begin position="146"/>
        <end position="161"/>
    </location>
</feature>
<evidence type="ECO:0000256" key="1">
    <source>
        <dbReference type="SAM" id="MobiDB-lite"/>
    </source>
</evidence>
<feature type="chain" id="PRO_5047526984" evidence="2">
    <location>
        <begin position="21"/>
        <end position="226"/>
    </location>
</feature>
<dbReference type="Proteomes" id="UP000680714">
    <property type="component" value="Unassembled WGS sequence"/>
</dbReference>
<sequence>MRVASFVLIAATALAGCAEAPFVEREINSNVDKPINNVTTNGTAIVCHADSAPWAAVEAEAADACGQYGYFSRFVQTRRYQCRITAPHQSTFACYHPDMTDAKGVLINPSDEKAVLAWQKRTGKLKPKPRIALPEDQQIAPPPATLPNGPLAPQAAPPLAAGSTGGQPAFAAPPPSYRPLTPADIAGKPDMEAAPILAEPPPVVPLYPAGGGYSLPPGSWGQHFEQ</sequence>
<dbReference type="PROSITE" id="PS51257">
    <property type="entry name" value="PROKAR_LIPOPROTEIN"/>
    <property type="match status" value="1"/>
</dbReference>
<feature type="region of interest" description="Disordered" evidence="1">
    <location>
        <begin position="126"/>
        <end position="196"/>
    </location>
</feature>
<evidence type="ECO:0000256" key="2">
    <source>
        <dbReference type="SAM" id="SignalP"/>
    </source>
</evidence>
<organism evidence="3 4">
    <name type="scientific">Magnetospirillum sulfuroxidans</name>
    <dbReference type="NCBI Taxonomy" id="611300"/>
    <lineage>
        <taxon>Bacteria</taxon>
        <taxon>Pseudomonadati</taxon>
        <taxon>Pseudomonadota</taxon>
        <taxon>Alphaproteobacteria</taxon>
        <taxon>Rhodospirillales</taxon>
        <taxon>Rhodospirillaceae</taxon>
        <taxon>Magnetospirillum</taxon>
    </lineage>
</organism>
<dbReference type="RefSeq" id="WP_211548337.1">
    <property type="nucleotide sequence ID" value="NZ_JAGTUF010000007.1"/>
</dbReference>
<keyword evidence="2" id="KW-0732">Signal</keyword>
<comment type="caution">
    <text evidence="3">The sequence shown here is derived from an EMBL/GenBank/DDBJ whole genome shotgun (WGS) entry which is preliminary data.</text>
</comment>
<name>A0ABS5ICW9_9PROT</name>